<dbReference type="HAMAP" id="MF_00127">
    <property type="entry name" value="His_tRNA_synth"/>
    <property type="match status" value="1"/>
</dbReference>
<dbReference type="EC" id="6.1.1.21" evidence="2"/>
<dbReference type="PROSITE" id="PS50862">
    <property type="entry name" value="AA_TRNA_LIGASE_II"/>
    <property type="match status" value="1"/>
</dbReference>
<dbReference type="Pfam" id="PF03129">
    <property type="entry name" value="HGTP_anticodon"/>
    <property type="match status" value="1"/>
</dbReference>
<keyword evidence="3" id="KW-0547">Nucleotide-binding</keyword>
<dbReference type="InterPro" id="IPR006195">
    <property type="entry name" value="aa-tRNA-synth_II"/>
</dbReference>
<dbReference type="GO" id="GO:0004821">
    <property type="term" value="F:histidine-tRNA ligase activity"/>
    <property type="evidence" value="ECO:0007669"/>
    <property type="project" value="UniProtKB-EC"/>
</dbReference>
<dbReference type="InterPro" id="IPR004154">
    <property type="entry name" value="Anticodon-bd"/>
</dbReference>
<dbReference type="EMBL" id="FPHG01000030">
    <property type="protein sequence ID" value="SFV56392.1"/>
    <property type="molecule type" value="Genomic_DNA"/>
</dbReference>
<dbReference type="InterPro" id="IPR036621">
    <property type="entry name" value="Anticodon-bd_dom_sf"/>
</dbReference>
<dbReference type="Gene3D" id="3.40.50.800">
    <property type="entry name" value="Anticodon-binding domain"/>
    <property type="match status" value="1"/>
</dbReference>
<dbReference type="PANTHER" id="PTHR43707">
    <property type="entry name" value="HISTIDYL-TRNA SYNTHETASE"/>
    <property type="match status" value="1"/>
</dbReference>
<keyword evidence="7" id="KW-0030">Aminoacyl-tRNA synthetase</keyword>
<dbReference type="CDD" id="cd00773">
    <property type="entry name" value="HisRS-like_core"/>
    <property type="match status" value="1"/>
</dbReference>
<dbReference type="GO" id="GO:0006427">
    <property type="term" value="P:histidyl-tRNA aminoacylation"/>
    <property type="evidence" value="ECO:0007669"/>
    <property type="project" value="InterPro"/>
</dbReference>
<organism evidence="7">
    <name type="scientific">hydrothermal vent metagenome</name>
    <dbReference type="NCBI Taxonomy" id="652676"/>
    <lineage>
        <taxon>unclassified sequences</taxon>
        <taxon>metagenomes</taxon>
        <taxon>ecological metagenomes</taxon>
    </lineage>
</organism>
<evidence type="ECO:0000256" key="2">
    <source>
        <dbReference type="ARBA" id="ARBA00012815"/>
    </source>
</evidence>
<comment type="catalytic activity">
    <reaction evidence="5">
        <text>tRNA(His) + L-histidine + ATP = L-histidyl-tRNA(His) + AMP + diphosphate + H(+)</text>
        <dbReference type="Rhea" id="RHEA:17313"/>
        <dbReference type="Rhea" id="RHEA-COMP:9665"/>
        <dbReference type="Rhea" id="RHEA-COMP:9689"/>
        <dbReference type="ChEBI" id="CHEBI:15378"/>
        <dbReference type="ChEBI" id="CHEBI:30616"/>
        <dbReference type="ChEBI" id="CHEBI:33019"/>
        <dbReference type="ChEBI" id="CHEBI:57595"/>
        <dbReference type="ChEBI" id="CHEBI:78442"/>
        <dbReference type="ChEBI" id="CHEBI:78527"/>
        <dbReference type="ChEBI" id="CHEBI:456215"/>
        <dbReference type="EC" id="6.1.1.21"/>
    </reaction>
</comment>
<name>A0A1W1BSF3_9ZZZZ</name>
<evidence type="ECO:0000256" key="3">
    <source>
        <dbReference type="ARBA" id="ARBA00022741"/>
    </source>
</evidence>
<protein>
    <recommendedName>
        <fullName evidence="2">histidine--tRNA ligase</fullName>
        <ecNumber evidence="2">6.1.1.21</ecNumber>
    </recommendedName>
    <alternativeName>
        <fullName evidence="4">Histidyl-tRNA synthetase</fullName>
    </alternativeName>
</protein>
<dbReference type="InterPro" id="IPR041715">
    <property type="entry name" value="HisRS-like_core"/>
</dbReference>
<accession>A0A1W1BSF3</accession>
<reference evidence="7" key="1">
    <citation type="submission" date="2016-10" db="EMBL/GenBank/DDBJ databases">
        <authorList>
            <person name="de Groot N.N."/>
        </authorList>
    </citation>
    <scope>NUCLEOTIDE SEQUENCE</scope>
</reference>
<dbReference type="Pfam" id="PF13393">
    <property type="entry name" value="tRNA-synt_His"/>
    <property type="match status" value="2"/>
</dbReference>
<keyword evidence="7" id="KW-0436">Ligase</keyword>
<evidence type="ECO:0000256" key="5">
    <source>
        <dbReference type="ARBA" id="ARBA00047639"/>
    </source>
</evidence>
<dbReference type="SUPFAM" id="SSF55681">
    <property type="entry name" value="Class II aaRS and biotin synthetases"/>
    <property type="match status" value="1"/>
</dbReference>
<sequence length="404" mass="46050">MINPLRGMKDLTFEDSQRFVYITTIATDIAKRYGYKYIETPLLEETALFRRSVGESSDIVGKEMYQFTDKGGNDVCLRPEGTAGVVRSFISSKLDRQQGQKYKFYYYGSMFRYERPQKGRLRSFHQFGCESFGEGSVCEDFIIIEMIGDIFKELGVGYKLQINSLGCTDCMPKYRDSLVSFLNSCKDELCEDCNRRIESNPIRVLDCKNQSCQSLLTESPKLLNNLCENCDNDFNKLKELLDMSKIDYEVNTNLVRGLDYYNKTAFEFISNEIGSQSAIAGGGRYDKLVEYLDGKSTPAVGFAIGIERIMELVNIPDIQRDGYYLGSMDSESVDMLFGIASSKRKSHKVTIEYSPKKLKAHLKGADKVNARYCVVIGEDEVRDGVVWVKDLETKEENRIAKDEF</sequence>
<dbReference type="SUPFAM" id="SSF52954">
    <property type="entry name" value="Class II aaRS ABD-related"/>
    <property type="match status" value="1"/>
</dbReference>
<dbReference type="AlphaFoldDB" id="A0A1W1BSF3"/>
<dbReference type="NCBIfam" id="TIGR00442">
    <property type="entry name" value="hisS"/>
    <property type="match status" value="1"/>
</dbReference>
<feature type="domain" description="Aminoacyl-transfer RNA synthetases class-II family profile" evidence="6">
    <location>
        <begin position="29"/>
        <end position="313"/>
    </location>
</feature>
<comment type="similarity">
    <text evidence="1">Belongs to the class-II aminoacyl-tRNA synthetase family.</text>
</comment>
<dbReference type="Gene3D" id="3.30.930.10">
    <property type="entry name" value="Bira Bifunctional Protein, Domain 2"/>
    <property type="match status" value="1"/>
</dbReference>
<dbReference type="PANTHER" id="PTHR43707:SF1">
    <property type="entry name" value="HISTIDINE--TRNA LIGASE, MITOCHONDRIAL-RELATED"/>
    <property type="match status" value="1"/>
</dbReference>
<evidence type="ECO:0000256" key="1">
    <source>
        <dbReference type="ARBA" id="ARBA00008226"/>
    </source>
</evidence>
<evidence type="ECO:0000313" key="7">
    <source>
        <dbReference type="EMBL" id="SFV56392.1"/>
    </source>
</evidence>
<dbReference type="InterPro" id="IPR004516">
    <property type="entry name" value="HisRS/HisZ"/>
</dbReference>
<dbReference type="InterPro" id="IPR045864">
    <property type="entry name" value="aa-tRNA-synth_II/BPL/LPL"/>
</dbReference>
<evidence type="ECO:0000259" key="6">
    <source>
        <dbReference type="PROSITE" id="PS50862"/>
    </source>
</evidence>
<dbReference type="GO" id="GO:0005737">
    <property type="term" value="C:cytoplasm"/>
    <property type="evidence" value="ECO:0007669"/>
    <property type="project" value="InterPro"/>
</dbReference>
<dbReference type="InterPro" id="IPR015807">
    <property type="entry name" value="His-tRNA-ligase"/>
</dbReference>
<evidence type="ECO:0000256" key="4">
    <source>
        <dbReference type="ARBA" id="ARBA00030619"/>
    </source>
</evidence>
<dbReference type="PIRSF" id="PIRSF001549">
    <property type="entry name" value="His-tRNA_synth"/>
    <property type="match status" value="1"/>
</dbReference>
<gene>
    <name evidence="7" type="ORF">MNB_SV-9-135</name>
</gene>
<dbReference type="GO" id="GO:0005524">
    <property type="term" value="F:ATP binding"/>
    <property type="evidence" value="ECO:0007669"/>
    <property type="project" value="InterPro"/>
</dbReference>
<proteinExistence type="inferred from homology"/>